<reference evidence="4" key="1">
    <citation type="submission" date="2017-06" db="EMBL/GenBank/DDBJ databases">
        <authorList>
            <person name="Cremers G."/>
        </authorList>
    </citation>
    <scope>NUCLEOTIDE SEQUENCE [LARGE SCALE GENOMIC DNA]</scope>
</reference>
<dbReference type="OrthoDB" id="25019at2157"/>
<dbReference type="Pfam" id="PF08308">
    <property type="entry name" value="PEGA"/>
    <property type="match status" value="1"/>
</dbReference>
<evidence type="ECO:0000313" key="4">
    <source>
        <dbReference type="Proteomes" id="UP000218615"/>
    </source>
</evidence>
<sequence length="253" mass="28224">MNPDGTGKAMLALTGWGDLLQQPIYAWSPSGDKIIFSSVIDPVTGNQIDFDTFWPRRNSYEAHIFLANPDGTEPVQLTTKGKSYIIYGGWSPDESRLIVSSLDKEMRTDNVSIMKLSGHDEVMSVFAPVFIERSKKFVIEVKSMSKPVEKASITLNGKEIGVTDEKGNLKYSLEESGRYQLNATKEGYRAAIKTIILKESEKVPEQKINEVMETALPAKTANTHETPGFTLILSITGLIVSLFYNSKRRKRVL</sequence>
<organism evidence="3 4">
    <name type="scientific">Candidatus Methanoperedens nitratireducens</name>
    <dbReference type="NCBI Taxonomy" id="1392998"/>
    <lineage>
        <taxon>Archaea</taxon>
        <taxon>Methanobacteriati</taxon>
        <taxon>Methanobacteriota</taxon>
        <taxon>Stenosarchaea group</taxon>
        <taxon>Methanomicrobia</taxon>
        <taxon>Methanosarcinales</taxon>
        <taxon>ANME-2 cluster</taxon>
        <taxon>Candidatus Methanoperedentaceae</taxon>
        <taxon>Candidatus Methanoperedens</taxon>
    </lineage>
</organism>
<feature type="domain" description="PEGA" evidence="2">
    <location>
        <begin position="149"/>
        <end position="203"/>
    </location>
</feature>
<feature type="transmembrane region" description="Helical" evidence="1">
    <location>
        <begin position="226"/>
        <end position="244"/>
    </location>
</feature>
<keyword evidence="1" id="KW-0472">Membrane</keyword>
<dbReference type="RefSeq" id="WP_096203382.1">
    <property type="nucleotide sequence ID" value="NZ_FZMP01000005.1"/>
</dbReference>
<keyword evidence="4" id="KW-1185">Reference proteome</keyword>
<dbReference type="AlphaFoldDB" id="A0A284VIE3"/>
<dbReference type="InterPro" id="IPR013229">
    <property type="entry name" value="PEGA"/>
</dbReference>
<gene>
    <name evidence="3" type="ORF">MNV_1020001</name>
</gene>
<dbReference type="InterPro" id="IPR011042">
    <property type="entry name" value="6-blade_b-propeller_TolB-like"/>
</dbReference>
<dbReference type="EMBL" id="FZMP01000005">
    <property type="protein sequence ID" value="SNQ58967.1"/>
    <property type="molecule type" value="Genomic_DNA"/>
</dbReference>
<keyword evidence="1" id="KW-1133">Transmembrane helix</keyword>
<dbReference type="Gene3D" id="2.120.10.30">
    <property type="entry name" value="TolB, C-terminal domain"/>
    <property type="match status" value="1"/>
</dbReference>
<evidence type="ECO:0000259" key="2">
    <source>
        <dbReference type="Pfam" id="PF08308"/>
    </source>
</evidence>
<evidence type="ECO:0000256" key="1">
    <source>
        <dbReference type="SAM" id="Phobius"/>
    </source>
</evidence>
<dbReference type="Proteomes" id="UP000218615">
    <property type="component" value="Unassembled WGS sequence"/>
</dbReference>
<dbReference type="SUPFAM" id="SSF82171">
    <property type="entry name" value="DPP6 N-terminal domain-like"/>
    <property type="match status" value="1"/>
</dbReference>
<evidence type="ECO:0000313" key="3">
    <source>
        <dbReference type="EMBL" id="SNQ58967.1"/>
    </source>
</evidence>
<accession>A0A284VIE3</accession>
<protein>
    <recommendedName>
        <fullName evidence="2">PEGA domain-containing protein</fullName>
    </recommendedName>
</protein>
<keyword evidence="1" id="KW-0812">Transmembrane</keyword>
<proteinExistence type="predicted"/>
<name>A0A284VIE3_9EURY</name>